<dbReference type="PANTHER" id="PTHR47485">
    <property type="entry name" value="THYLAKOID LUMENAL 17.4 KDA PROTEIN, CHLOROPLASTIC"/>
    <property type="match status" value="1"/>
</dbReference>
<dbReference type="SUPFAM" id="SSF141571">
    <property type="entry name" value="Pentapeptide repeat-like"/>
    <property type="match status" value="1"/>
</dbReference>
<dbReference type="Proteomes" id="UP000622533">
    <property type="component" value="Unassembled WGS sequence"/>
</dbReference>
<dbReference type="EMBL" id="JADEXS010000319">
    <property type="protein sequence ID" value="MBE9024814.1"/>
    <property type="molecule type" value="Genomic_DNA"/>
</dbReference>
<dbReference type="AlphaFoldDB" id="A0A8J6ZZ76"/>
<keyword evidence="3" id="KW-1185">Reference proteome</keyword>
<proteinExistence type="predicted"/>
<reference evidence="2" key="1">
    <citation type="submission" date="2020-10" db="EMBL/GenBank/DDBJ databases">
        <authorList>
            <person name="Castelo-Branco R."/>
            <person name="Eusebio N."/>
            <person name="Adriana R."/>
            <person name="Vieira A."/>
            <person name="Brugerolle De Fraissinette N."/>
            <person name="Rezende De Castro R."/>
            <person name="Schneider M.P."/>
            <person name="Vasconcelos V."/>
            <person name="Leao P.N."/>
        </authorList>
    </citation>
    <scope>NUCLEOTIDE SEQUENCE</scope>
    <source>
        <strain evidence="2">LEGE 12446</strain>
    </source>
</reference>
<dbReference type="RefSeq" id="WP_193919458.1">
    <property type="nucleotide sequence ID" value="NZ_JADEXS020000001.1"/>
</dbReference>
<keyword evidence="1" id="KW-0677">Repeat</keyword>
<name>A0A8J6ZZ76_DESMC</name>
<dbReference type="Gene3D" id="2.160.20.80">
    <property type="entry name" value="E3 ubiquitin-protein ligase SopA"/>
    <property type="match status" value="1"/>
</dbReference>
<dbReference type="PANTHER" id="PTHR47485:SF1">
    <property type="entry name" value="THYLAKOID LUMENAL 17.4 KDA PROTEIN, CHLOROPLASTIC"/>
    <property type="match status" value="1"/>
</dbReference>
<evidence type="ECO:0000313" key="2">
    <source>
        <dbReference type="EMBL" id="MBE9024814.1"/>
    </source>
</evidence>
<protein>
    <submittedName>
        <fullName evidence="2">Pentapeptide repeat-containing protein</fullName>
    </submittedName>
</protein>
<dbReference type="InterPro" id="IPR001646">
    <property type="entry name" value="5peptide_repeat"/>
</dbReference>
<dbReference type="Pfam" id="PF00805">
    <property type="entry name" value="Pentapeptide"/>
    <property type="match status" value="2"/>
</dbReference>
<accession>A0A8J6ZZ76</accession>
<evidence type="ECO:0000256" key="1">
    <source>
        <dbReference type="ARBA" id="ARBA00022737"/>
    </source>
</evidence>
<evidence type="ECO:0000313" key="3">
    <source>
        <dbReference type="Proteomes" id="UP000622533"/>
    </source>
</evidence>
<comment type="caution">
    <text evidence="2">The sequence shown here is derived from an EMBL/GenBank/DDBJ whole genome shotgun (WGS) entry which is preliminary data.</text>
</comment>
<sequence length="260" mass="28036">MAVTTRHQISLYEEAKTGLHSLVKQTAQVGAGFLIMLLVTGGKPPALTLTLSCIAGIGFVAWSEEKRITKQRVMAKNFVTKEEIPEQFKRLLKTETNNFLELVKSAELNPSEDLVGADLTKTKATGCNFRGFNFSGANFSEADWSRADLSNTNLSRANLRSAKLSRVNLAGADLSNALLIDTDLSHADIKNANLSSADLINVDLSSADLSGVNLTKTNLSSAIVINAQFGSNAGLTDDEKSDLKNRGARFPENELASVQF</sequence>
<organism evidence="2 3">
    <name type="scientific">Desmonostoc muscorum LEGE 12446</name>
    <dbReference type="NCBI Taxonomy" id="1828758"/>
    <lineage>
        <taxon>Bacteria</taxon>
        <taxon>Bacillati</taxon>
        <taxon>Cyanobacteriota</taxon>
        <taxon>Cyanophyceae</taxon>
        <taxon>Nostocales</taxon>
        <taxon>Nostocaceae</taxon>
        <taxon>Desmonostoc</taxon>
    </lineage>
</organism>
<gene>
    <name evidence="2" type="ORF">IQ276_21015</name>
</gene>